<gene>
    <name evidence="1" type="ORF">BDR25DRAFT_32095</name>
</gene>
<accession>A0ACB6QUM4</accession>
<organism evidence="1 2">
    <name type="scientific">Lindgomyces ingoldianus</name>
    <dbReference type="NCBI Taxonomy" id="673940"/>
    <lineage>
        <taxon>Eukaryota</taxon>
        <taxon>Fungi</taxon>
        <taxon>Dikarya</taxon>
        <taxon>Ascomycota</taxon>
        <taxon>Pezizomycotina</taxon>
        <taxon>Dothideomycetes</taxon>
        <taxon>Pleosporomycetidae</taxon>
        <taxon>Pleosporales</taxon>
        <taxon>Lindgomycetaceae</taxon>
        <taxon>Lindgomyces</taxon>
    </lineage>
</organism>
<protein>
    <submittedName>
        <fullName evidence="1">Phosphoglycerate mutase-like protein</fullName>
    </submittedName>
</protein>
<dbReference type="Proteomes" id="UP000799755">
    <property type="component" value="Unassembled WGS sequence"/>
</dbReference>
<comment type="caution">
    <text evidence="1">The sequence shown here is derived from an EMBL/GenBank/DDBJ whole genome shotgun (WGS) entry which is preliminary data.</text>
</comment>
<name>A0ACB6QUM4_9PLEO</name>
<keyword evidence="2" id="KW-1185">Reference proteome</keyword>
<evidence type="ECO:0000313" key="2">
    <source>
        <dbReference type="Proteomes" id="UP000799755"/>
    </source>
</evidence>
<sequence>MRLFLIRHGETVDNIAQVYAGSRDSELTNHGYQQAARLGVHFNALGLAFTHIFSSHLQRASKTAGLIRDAQITQSADQSGAGAVPDVVQLPALMEQDFGFYEGKKWDERPADARVTGKHRHNHDHGSTSGFVEMESFSSMVQRIDAFIDTHLLPLFSGPTASTSDAVAIVSHGIILSVLWKRLLLRLPPKSVAFSPELSANIRDYSLERLGGWSNTGYLELLMEKATLLEPFSAEDSTLPLPPASALQPSKVKLDSAKGEIARPDIRQGAPDRITKHRVLDAQSALIKLPGEWRTTIQTINGRDHLKGLKRAGGGLGSARHDASQRNIETFFKRRKRD</sequence>
<evidence type="ECO:0000313" key="1">
    <source>
        <dbReference type="EMBL" id="KAF2470724.1"/>
    </source>
</evidence>
<dbReference type="EMBL" id="MU003507">
    <property type="protein sequence ID" value="KAF2470724.1"/>
    <property type="molecule type" value="Genomic_DNA"/>
</dbReference>
<proteinExistence type="predicted"/>
<reference evidence="1" key="1">
    <citation type="journal article" date="2020" name="Stud. Mycol.">
        <title>101 Dothideomycetes genomes: a test case for predicting lifestyles and emergence of pathogens.</title>
        <authorList>
            <person name="Haridas S."/>
            <person name="Albert R."/>
            <person name="Binder M."/>
            <person name="Bloem J."/>
            <person name="Labutti K."/>
            <person name="Salamov A."/>
            <person name="Andreopoulos B."/>
            <person name="Baker S."/>
            <person name="Barry K."/>
            <person name="Bills G."/>
            <person name="Bluhm B."/>
            <person name="Cannon C."/>
            <person name="Castanera R."/>
            <person name="Culley D."/>
            <person name="Daum C."/>
            <person name="Ezra D."/>
            <person name="Gonzalez J."/>
            <person name="Henrissat B."/>
            <person name="Kuo A."/>
            <person name="Liang C."/>
            <person name="Lipzen A."/>
            <person name="Lutzoni F."/>
            <person name="Magnuson J."/>
            <person name="Mondo S."/>
            <person name="Nolan M."/>
            <person name="Ohm R."/>
            <person name="Pangilinan J."/>
            <person name="Park H.-J."/>
            <person name="Ramirez L."/>
            <person name="Alfaro M."/>
            <person name="Sun H."/>
            <person name="Tritt A."/>
            <person name="Yoshinaga Y."/>
            <person name="Zwiers L.-H."/>
            <person name="Turgeon B."/>
            <person name="Goodwin S."/>
            <person name="Spatafora J."/>
            <person name="Crous P."/>
            <person name="Grigoriev I."/>
        </authorList>
    </citation>
    <scope>NUCLEOTIDE SEQUENCE</scope>
    <source>
        <strain evidence="1">ATCC 200398</strain>
    </source>
</reference>